<evidence type="ECO:0000313" key="10">
    <source>
        <dbReference type="EMBL" id="PXX82095.1"/>
    </source>
</evidence>
<dbReference type="PANTHER" id="PTHR34308:SF1">
    <property type="entry name" value="COBALAMIN BIOSYNTHESIS PROTEIN CBIB"/>
    <property type="match status" value="1"/>
</dbReference>
<dbReference type="OrthoDB" id="8533534at2"/>
<comment type="caution">
    <text evidence="9">Lacks conserved residue(s) required for the propagation of feature annotation.</text>
</comment>
<feature type="transmembrane region" description="Helical" evidence="9">
    <location>
        <begin position="285"/>
        <end position="305"/>
    </location>
</feature>
<dbReference type="EMBL" id="QJKI01000001">
    <property type="protein sequence ID" value="PXX82095.1"/>
    <property type="molecule type" value="Genomic_DNA"/>
</dbReference>
<evidence type="ECO:0000256" key="7">
    <source>
        <dbReference type="ARBA" id="ARBA00022989"/>
    </source>
</evidence>
<feature type="transmembrane region" description="Helical" evidence="9">
    <location>
        <begin position="75"/>
        <end position="94"/>
    </location>
</feature>
<dbReference type="UniPathway" id="UPA00148"/>
<dbReference type="GO" id="GO:0048472">
    <property type="term" value="F:threonine-phosphate decarboxylase activity"/>
    <property type="evidence" value="ECO:0007669"/>
    <property type="project" value="InterPro"/>
</dbReference>
<dbReference type="PANTHER" id="PTHR34308">
    <property type="entry name" value="COBALAMIN BIOSYNTHESIS PROTEIN CBIB"/>
    <property type="match status" value="1"/>
</dbReference>
<accession>A0A318L2M5</accession>
<dbReference type="HAMAP" id="MF_00024">
    <property type="entry name" value="CobD_CbiB"/>
    <property type="match status" value="1"/>
</dbReference>
<comment type="pathway">
    <text evidence="2 9">Cofactor biosynthesis; adenosylcobalamin biosynthesis.</text>
</comment>
<dbReference type="InterPro" id="IPR004485">
    <property type="entry name" value="Cobalamin_biosynth_CobD/CbiB"/>
</dbReference>
<evidence type="ECO:0000256" key="2">
    <source>
        <dbReference type="ARBA" id="ARBA00004953"/>
    </source>
</evidence>
<dbReference type="RefSeq" id="WP_110389382.1">
    <property type="nucleotide sequence ID" value="NZ_DAIPEO010000028.1"/>
</dbReference>
<reference evidence="10 11" key="1">
    <citation type="submission" date="2018-05" db="EMBL/GenBank/DDBJ databases">
        <title>Genomic Encyclopedia of Type Strains, Phase IV (KMG-IV): sequencing the most valuable type-strain genomes for metagenomic binning, comparative biology and taxonomic classification.</title>
        <authorList>
            <person name="Goeker M."/>
        </authorList>
    </citation>
    <scope>NUCLEOTIDE SEQUENCE [LARGE SCALE GENOMIC DNA]</scope>
    <source>
        <strain evidence="10 11">DSM 29661</strain>
    </source>
</reference>
<comment type="subcellular location">
    <subcellularLocation>
        <location evidence="1 9">Cell membrane</location>
        <topology evidence="1 9">Multi-pass membrane protein</topology>
    </subcellularLocation>
</comment>
<keyword evidence="4 9" id="KW-1003">Cell membrane</keyword>
<keyword evidence="5 9" id="KW-0169">Cobalamin biosynthesis</keyword>
<evidence type="ECO:0000256" key="6">
    <source>
        <dbReference type="ARBA" id="ARBA00022692"/>
    </source>
</evidence>
<evidence type="ECO:0000256" key="8">
    <source>
        <dbReference type="ARBA" id="ARBA00023136"/>
    </source>
</evidence>
<evidence type="ECO:0000256" key="3">
    <source>
        <dbReference type="ARBA" id="ARBA00006263"/>
    </source>
</evidence>
<gene>
    <name evidence="9" type="primary">cobD</name>
    <name evidence="10" type="ORF">DFR34_101329</name>
</gene>
<proteinExistence type="inferred from homology"/>
<comment type="function">
    <text evidence="9">Converts cobyric acid to cobinamide by the addition of aminopropanol on the F carboxylic group.</text>
</comment>
<evidence type="ECO:0000256" key="9">
    <source>
        <dbReference type="HAMAP-Rule" id="MF_00024"/>
    </source>
</evidence>
<organism evidence="10 11">
    <name type="scientific">Rivihabitans pingtungensis</name>
    <dbReference type="NCBI Taxonomy" id="1054498"/>
    <lineage>
        <taxon>Bacteria</taxon>
        <taxon>Pseudomonadati</taxon>
        <taxon>Pseudomonadota</taxon>
        <taxon>Betaproteobacteria</taxon>
        <taxon>Neisseriales</taxon>
        <taxon>Aquaspirillaceae</taxon>
        <taxon>Rivihabitans</taxon>
    </lineage>
</organism>
<keyword evidence="7 9" id="KW-1133">Transmembrane helix</keyword>
<keyword evidence="8 9" id="KW-0472">Membrane</keyword>
<feature type="transmembrane region" description="Helical" evidence="9">
    <location>
        <begin position="48"/>
        <end position="68"/>
    </location>
</feature>
<keyword evidence="11" id="KW-1185">Reference proteome</keyword>
<protein>
    <recommendedName>
        <fullName evidence="9">Cobalamin biosynthesis protein CobD</fullName>
    </recommendedName>
</protein>
<comment type="similarity">
    <text evidence="3 9">Belongs to the CobD/CbiB family.</text>
</comment>
<dbReference type="Proteomes" id="UP000247555">
    <property type="component" value="Unassembled WGS sequence"/>
</dbReference>
<dbReference type="GO" id="GO:0009236">
    <property type="term" value="P:cobalamin biosynthetic process"/>
    <property type="evidence" value="ECO:0007669"/>
    <property type="project" value="UniProtKB-UniRule"/>
</dbReference>
<evidence type="ECO:0000256" key="5">
    <source>
        <dbReference type="ARBA" id="ARBA00022573"/>
    </source>
</evidence>
<keyword evidence="6 9" id="KW-0812">Transmembrane</keyword>
<dbReference type="GO" id="GO:0005886">
    <property type="term" value="C:plasma membrane"/>
    <property type="evidence" value="ECO:0007669"/>
    <property type="project" value="UniProtKB-SubCell"/>
</dbReference>
<dbReference type="Pfam" id="PF03186">
    <property type="entry name" value="CobD_Cbib"/>
    <property type="match status" value="1"/>
</dbReference>
<feature type="transmembrane region" description="Helical" evidence="9">
    <location>
        <begin position="149"/>
        <end position="170"/>
    </location>
</feature>
<name>A0A318L2M5_9NEIS</name>
<comment type="caution">
    <text evidence="10">The sequence shown here is derived from an EMBL/GenBank/DDBJ whole genome shotgun (WGS) entry which is preliminary data.</text>
</comment>
<sequence>MTLLSIIVALALEQLRPLGNRNRLFLLFTRYANTLERNLNAGQNRHGVLAWLAGVLPVCLAVYGVYALCLQVSPFLALAWNVLVLYLTMGFRHFSSALTEITDALAEQRVMDARTALARWSGQSTSELEVNEIARVTIEQGVIDSYRHVFATMFWFAVLPGPVGAVLYRFSSILFQKWGMRDSQFGDLFGRFAYRAQETLDWLPTRLTALSFAIMGDFEDAVYCWRAQAQAWGHYAYGILLASAAGALGIKLGDPLRQDYTVKFRPELGVGDDADPRYLKSAVGLVWRVVMFWLFMIAVISLAWWV</sequence>
<dbReference type="GO" id="GO:0015420">
    <property type="term" value="F:ABC-type vitamin B12 transporter activity"/>
    <property type="evidence" value="ECO:0007669"/>
    <property type="project" value="UniProtKB-UniRule"/>
</dbReference>
<evidence type="ECO:0000313" key="11">
    <source>
        <dbReference type="Proteomes" id="UP000247555"/>
    </source>
</evidence>
<evidence type="ECO:0000256" key="1">
    <source>
        <dbReference type="ARBA" id="ARBA00004651"/>
    </source>
</evidence>
<dbReference type="NCBIfam" id="NF005792">
    <property type="entry name" value="PRK07630.1"/>
    <property type="match status" value="1"/>
</dbReference>
<evidence type="ECO:0000256" key="4">
    <source>
        <dbReference type="ARBA" id="ARBA00022475"/>
    </source>
</evidence>
<dbReference type="AlphaFoldDB" id="A0A318L2M5"/>